<gene>
    <name evidence="2" type="ORF">SAMN06269185_1563</name>
</gene>
<dbReference type="Pfam" id="PF24336">
    <property type="entry name" value="DUF7504"/>
    <property type="match status" value="1"/>
</dbReference>
<protein>
    <recommendedName>
        <fullName evidence="4">RecA-superfamily ATPase, KaiC/GvpD/RAD55 family</fullName>
    </recommendedName>
</protein>
<evidence type="ECO:0000313" key="2">
    <source>
        <dbReference type="EMBL" id="SNZ12233.1"/>
    </source>
</evidence>
<dbReference type="InterPro" id="IPR055927">
    <property type="entry name" value="DUF7504"/>
</dbReference>
<feature type="compositionally biased region" description="Acidic residues" evidence="1">
    <location>
        <begin position="262"/>
        <end position="277"/>
    </location>
</feature>
<proteinExistence type="predicted"/>
<evidence type="ECO:0000256" key="1">
    <source>
        <dbReference type="SAM" id="MobiDB-lite"/>
    </source>
</evidence>
<dbReference type="RefSeq" id="WP_097008529.1">
    <property type="nucleotide sequence ID" value="NZ_OBEJ01000002.1"/>
</dbReference>
<dbReference type="Proteomes" id="UP000219453">
    <property type="component" value="Unassembled WGS sequence"/>
</dbReference>
<feature type="compositionally biased region" description="Polar residues" evidence="1">
    <location>
        <begin position="214"/>
        <end position="229"/>
    </location>
</feature>
<reference evidence="2 3" key="1">
    <citation type="submission" date="2017-09" db="EMBL/GenBank/DDBJ databases">
        <authorList>
            <person name="Ehlers B."/>
            <person name="Leendertz F.H."/>
        </authorList>
    </citation>
    <scope>NUCLEOTIDE SEQUENCE [LARGE SCALE GENOMIC DNA]</scope>
    <source>
        <strain evidence="2 3">DSM 27208</strain>
    </source>
</reference>
<sequence>MSEELIDVADGANALLLGGSDQQTERCCDALLDVGSADRRGELSVTFSEDVTDRERLDTGSTGRQSAKRGHITVGDVLRSADDSAPSFEEPVATDIVEDPADLKGLGTSVSQFCEAWADSGHLMVLCFDSLSELLDHRDPQVVFQFLHTLLERLSSVDTVAHFHLDPAQFDDQTVATFGSLFDEVIDPETATDLVDESALEDAESSAEDDDGSPSLSNGIPATSGSRQASDGDIAARLDAHGEEYEVADGGRASPSTSAQASDDDIATQIPDVDDAESATQTDDGGDADAGRDDAGRDTGSERDDADAASSSDEDGADSQENADDEDSIDADDLDFDFG</sequence>
<feature type="region of interest" description="Disordered" evidence="1">
    <location>
        <begin position="246"/>
        <end position="339"/>
    </location>
</feature>
<dbReference type="EMBL" id="OBEJ01000002">
    <property type="protein sequence ID" value="SNZ12233.1"/>
    <property type="molecule type" value="Genomic_DNA"/>
</dbReference>
<name>A0A285NTK1_NATPI</name>
<accession>A0A285NTK1</accession>
<keyword evidence="3" id="KW-1185">Reference proteome</keyword>
<organism evidence="2 3">
    <name type="scientific">Natronoarchaeum philippinense</name>
    <dbReference type="NCBI Taxonomy" id="558529"/>
    <lineage>
        <taxon>Archaea</taxon>
        <taxon>Methanobacteriati</taxon>
        <taxon>Methanobacteriota</taxon>
        <taxon>Stenosarchaea group</taxon>
        <taxon>Halobacteria</taxon>
        <taxon>Halobacteriales</taxon>
        <taxon>Natronoarchaeaceae</taxon>
    </lineage>
</organism>
<evidence type="ECO:0000313" key="3">
    <source>
        <dbReference type="Proteomes" id="UP000219453"/>
    </source>
</evidence>
<evidence type="ECO:0008006" key="4">
    <source>
        <dbReference type="Google" id="ProtNLM"/>
    </source>
</evidence>
<feature type="compositionally biased region" description="Basic and acidic residues" evidence="1">
    <location>
        <begin position="289"/>
        <end position="303"/>
    </location>
</feature>
<feature type="compositionally biased region" description="Acidic residues" evidence="1">
    <location>
        <begin position="196"/>
        <end position="212"/>
    </location>
</feature>
<feature type="region of interest" description="Disordered" evidence="1">
    <location>
        <begin position="196"/>
        <end position="231"/>
    </location>
</feature>
<dbReference type="AlphaFoldDB" id="A0A285NTK1"/>
<feature type="compositionally biased region" description="Acidic residues" evidence="1">
    <location>
        <begin position="304"/>
        <end position="339"/>
    </location>
</feature>
<dbReference type="OrthoDB" id="109251at2157"/>